<dbReference type="SUPFAM" id="SSF54909">
    <property type="entry name" value="Dimeric alpha+beta barrel"/>
    <property type="match status" value="2"/>
</dbReference>
<evidence type="ECO:0000256" key="1">
    <source>
        <dbReference type="ARBA" id="ARBA00005291"/>
    </source>
</evidence>
<evidence type="ECO:0000313" key="5">
    <source>
        <dbReference type="Proteomes" id="UP000251993"/>
    </source>
</evidence>
<organism evidence="4 5">
    <name type="scientific">Runella rosea</name>
    <dbReference type="NCBI Taxonomy" id="2259595"/>
    <lineage>
        <taxon>Bacteria</taxon>
        <taxon>Pseudomonadati</taxon>
        <taxon>Bacteroidota</taxon>
        <taxon>Cytophagia</taxon>
        <taxon>Cytophagales</taxon>
        <taxon>Spirosomataceae</taxon>
        <taxon>Runella</taxon>
    </lineage>
</organism>
<keyword evidence="5" id="KW-1185">Reference proteome</keyword>
<dbReference type="Gene3D" id="3.30.70.100">
    <property type="match status" value="2"/>
</dbReference>
<comment type="similarity">
    <text evidence="1">Belongs to the NipSnap family.</text>
</comment>
<name>A0A344TCF5_9BACT</name>
<dbReference type="RefSeq" id="WP_114065113.1">
    <property type="nucleotide sequence ID" value="NZ_CP030850.1"/>
</dbReference>
<feature type="chain" id="PRO_5016822559" evidence="2">
    <location>
        <begin position="21"/>
        <end position="243"/>
    </location>
</feature>
<accession>A0A344TCF5</accession>
<feature type="domain" description="NIPSNAP" evidence="3">
    <location>
        <begin position="26"/>
        <end position="127"/>
    </location>
</feature>
<keyword evidence="2" id="KW-0732">Signal</keyword>
<dbReference type="KEGG" id="run:DR864_00595"/>
<feature type="domain" description="NIPSNAP" evidence="3">
    <location>
        <begin position="140"/>
        <end position="240"/>
    </location>
</feature>
<sequence length="243" mass="27895">MFKQILSIMLLFAASLTASAQDTRCYETRIYYTHPGRLEALLTRFRDHTTKIFEKHGMTNVGYWVPLHEENKLVYVLSYPDRAARDASWKAFGSDPEWKKVQSDSEVSGKIVAKVESIFMNATDFSPKIKSSKSKKERVFELRTYTTNTGKLPDLLTRFRDHTLKLFKKHGMTNVAYWTVDGKDDTLIYILAHPSEEAGKKAFDAFRADPVWIKARDESEKNGKLAAKVESVYMKATDFSTIK</sequence>
<dbReference type="Proteomes" id="UP000251993">
    <property type="component" value="Chromosome"/>
</dbReference>
<gene>
    <name evidence="4" type="ORF">DR864_00595</name>
</gene>
<dbReference type="PANTHER" id="PTHR21017">
    <property type="entry name" value="NIPSNAP-RELATED"/>
    <property type="match status" value="1"/>
</dbReference>
<feature type="signal peptide" evidence="2">
    <location>
        <begin position="1"/>
        <end position="20"/>
    </location>
</feature>
<dbReference type="PANTHER" id="PTHR21017:SF17">
    <property type="entry name" value="PROTEIN NIPSNAP"/>
    <property type="match status" value="1"/>
</dbReference>
<dbReference type="EMBL" id="CP030850">
    <property type="protein sequence ID" value="AXE16326.1"/>
    <property type="molecule type" value="Genomic_DNA"/>
</dbReference>
<dbReference type="AlphaFoldDB" id="A0A344TCF5"/>
<dbReference type="OrthoDB" id="9809695at2"/>
<dbReference type="InterPro" id="IPR011008">
    <property type="entry name" value="Dimeric_a/b-barrel"/>
</dbReference>
<evidence type="ECO:0000256" key="2">
    <source>
        <dbReference type="SAM" id="SignalP"/>
    </source>
</evidence>
<evidence type="ECO:0000259" key="3">
    <source>
        <dbReference type="Pfam" id="PF07978"/>
    </source>
</evidence>
<evidence type="ECO:0000313" key="4">
    <source>
        <dbReference type="EMBL" id="AXE16326.1"/>
    </source>
</evidence>
<dbReference type="Pfam" id="PF07978">
    <property type="entry name" value="NIPSNAP"/>
    <property type="match status" value="2"/>
</dbReference>
<protein>
    <submittedName>
        <fullName evidence="4">NIPSNAP family protein</fullName>
    </submittedName>
</protein>
<proteinExistence type="inferred from homology"/>
<dbReference type="InterPro" id="IPR012577">
    <property type="entry name" value="NIPSNAP"/>
</dbReference>
<dbReference type="InterPro" id="IPR051557">
    <property type="entry name" value="NipSnap_domain"/>
</dbReference>
<reference evidence="4 5" key="1">
    <citation type="submission" date="2018-07" db="EMBL/GenBank/DDBJ databases">
        <title>Genome sequencing of Runella.</title>
        <authorList>
            <person name="Baek M.-G."/>
            <person name="Yi H."/>
        </authorList>
    </citation>
    <scope>NUCLEOTIDE SEQUENCE [LARGE SCALE GENOMIC DNA]</scope>
    <source>
        <strain evidence="4 5">HYN0085</strain>
    </source>
</reference>